<dbReference type="GO" id="GO:0019354">
    <property type="term" value="P:siroheme biosynthetic process"/>
    <property type="evidence" value="ECO:0007669"/>
    <property type="project" value="InterPro"/>
</dbReference>
<evidence type="ECO:0000256" key="1">
    <source>
        <dbReference type="ARBA" id="ARBA00012162"/>
    </source>
</evidence>
<dbReference type="InterPro" id="IPR014776">
    <property type="entry name" value="4pyrrole_Mease_sub2"/>
</dbReference>
<name>U3TEA7_9CREN</name>
<dbReference type="AlphaFoldDB" id="U3TEA7"/>
<dbReference type="FunFam" id="3.40.1010.10:FF:000001">
    <property type="entry name" value="Siroheme synthase"/>
    <property type="match status" value="1"/>
</dbReference>
<dbReference type="eggNOG" id="arCOG00644">
    <property type="taxonomic scope" value="Archaea"/>
</dbReference>
<dbReference type="InterPro" id="IPR006366">
    <property type="entry name" value="CobA/CysG_C"/>
</dbReference>
<dbReference type="EC" id="2.1.1.107" evidence="1"/>
<dbReference type="STRING" id="1198449.ACAM_0180"/>
<dbReference type="InterPro" id="IPR003043">
    <property type="entry name" value="Uropor_MeTrfase_CS"/>
</dbReference>
<keyword evidence="5" id="KW-0627">Porphyrin biosynthesis</keyword>
<dbReference type="PROSITE" id="PS00840">
    <property type="entry name" value="SUMT_2"/>
    <property type="match status" value="1"/>
</dbReference>
<dbReference type="InterPro" id="IPR014777">
    <property type="entry name" value="4pyrrole_Mease_sub1"/>
</dbReference>
<feature type="domain" description="Tetrapyrrole methylase" evidence="7">
    <location>
        <begin position="7"/>
        <end position="216"/>
    </location>
</feature>
<keyword evidence="4" id="KW-0949">S-adenosyl-L-methionine</keyword>
<dbReference type="PANTHER" id="PTHR45790">
    <property type="entry name" value="SIROHEME SYNTHASE-RELATED"/>
    <property type="match status" value="1"/>
</dbReference>
<dbReference type="GO" id="GO:0004851">
    <property type="term" value="F:uroporphyrin-III C-methyltransferase activity"/>
    <property type="evidence" value="ECO:0007669"/>
    <property type="project" value="UniProtKB-EC"/>
</dbReference>
<dbReference type="InterPro" id="IPR035996">
    <property type="entry name" value="4pyrrol_Methylase_sf"/>
</dbReference>
<evidence type="ECO:0000256" key="4">
    <source>
        <dbReference type="ARBA" id="ARBA00022691"/>
    </source>
</evidence>
<dbReference type="OrthoDB" id="24444at2157"/>
<organism evidence="8 9">
    <name type="scientific">Aeropyrum camini SY1 = JCM 12091</name>
    <dbReference type="NCBI Taxonomy" id="1198449"/>
    <lineage>
        <taxon>Archaea</taxon>
        <taxon>Thermoproteota</taxon>
        <taxon>Thermoprotei</taxon>
        <taxon>Desulfurococcales</taxon>
        <taxon>Desulfurococcaceae</taxon>
        <taxon>Aeropyrum</taxon>
    </lineage>
</organism>
<reference evidence="8 9" key="1">
    <citation type="journal article" date="2013" name="Appl. Environ. Microbiol.">
        <title>Variation of the Virus-Related Elements within Syntenic Genomes of the Hyperthermophilic Archaeon Aeropyrum.</title>
        <authorList>
            <person name="Daifuku T."/>
            <person name="Yoshida T."/>
            <person name="Kitamura T."/>
            <person name="Kawaichi S."/>
            <person name="Inoue T."/>
            <person name="Nomura K."/>
            <person name="Yoshida Y."/>
            <person name="Kuno S."/>
            <person name="Sako Y."/>
        </authorList>
    </citation>
    <scope>NUCLEOTIDE SEQUENCE [LARGE SCALE GENOMIC DNA]</scope>
    <source>
        <strain evidence="8 9">SY1</strain>
    </source>
</reference>
<dbReference type="Gene3D" id="3.40.1010.10">
    <property type="entry name" value="Cobalt-precorrin-4 Transmethylase, Domain 1"/>
    <property type="match status" value="1"/>
</dbReference>
<dbReference type="NCBIfam" id="TIGR01469">
    <property type="entry name" value="cobA_cysG_Cterm"/>
    <property type="match status" value="1"/>
</dbReference>
<evidence type="ECO:0000313" key="8">
    <source>
        <dbReference type="EMBL" id="BAN89649.1"/>
    </source>
</evidence>
<evidence type="ECO:0000256" key="6">
    <source>
        <dbReference type="RuleBase" id="RU003960"/>
    </source>
</evidence>
<evidence type="ECO:0000256" key="3">
    <source>
        <dbReference type="ARBA" id="ARBA00022679"/>
    </source>
</evidence>
<dbReference type="InterPro" id="IPR050161">
    <property type="entry name" value="Siro_Cobalamin_biosynth"/>
</dbReference>
<gene>
    <name evidence="8" type="primary">cobA</name>
    <name evidence="8" type="ORF">ACAM_0180</name>
</gene>
<evidence type="ECO:0000256" key="5">
    <source>
        <dbReference type="ARBA" id="ARBA00023244"/>
    </source>
</evidence>
<comment type="similarity">
    <text evidence="6">Belongs to the precorrin methyltransferase family.</text>
</comment>
<evidence type="ECO:0000313" key="9">
    <source>
        <dbReference type="Proteomes" id="UP000016887"/>
    </source>
</evidence>
<dbReference type="GeneID" id="17111242"/>
<dbReference type="KEGG" id="acj:ACAM_0180"/>
<dbReference type="GO" id="GO:0032259">
    <property type="term" value="P:methylation"/>
    <property type="evidence" value="ECO:0007669"/>
    <property type="project" value="UniProtKB-KW"/>
</dbReference>
<keyword evidence="3 6" id="KW-0808">Transferase</keyword>
<keyword evidence="9" id="KW-1185">Reference proteome</keyword>
<proteinExistence type="inferred from homology"/>
<dbReference type="RefSeq" id="WP_022540929.1">
    <property type="nucleotide sequence ID" value="NC_022521.1"/>
</dbReference>
<dbReference type="NCBIfam" id="NF004790">
    <property type="entry name" value="PRK06136.1"/>
    <property type="match status" value="1"/>
</dbReference>
<dbReference type="Pfam" id="PF00590">
    <property type="entry name" value="TP_methylase"/>
    <property type="match status" value="1"/>
</dbReference>
<evidence type="ECO:0000259" key="7">
    <source>
        <dbReference type="Pfam" id="PF00590"/>
    </source>
</evidence>
<dbReference type="Proteomes" id="UP000016887">
    <property type="component" value="Chromosome"/>
</dbReference>
<dbReference type="Gene3D" id="3.30.950.10">
    <property type="entry name" value="Methyltransferase, Cobalt-precorrin-4 Transmethylase, Domain 2"/>
    <property type="match status" value="1"/>
</dbReference>
<accession>U3TEA7</accession>
<keyword evidence="2 6" id="KW-0489">Methyltransferase</keyword>
<dbReference type="CDD" id="cd11642">
    <property type="entry name" value="SUMT"/>
    <property type="match status" value="1"/>
</dbReference>
<dbReference type="PANTHER" id="PTHR45790:SF3">
    <property type="entry name" value="S-ADENOSYL-L-METHIONINE-DEPENDENT UROPORPHYRINOGEN III METHYLTRANSFERASE, CHLOROPLASTIC"/>
    <property type="match status" value="1"/>
</dbReference>
<dbReference type="InterPro" id="IPR000878">
    <property type="entry name" value="4pyrrol_Mease"/>
</dbReference>
<evidence type="ECO:0000256" key="2">
    <source>
        <dbReference type="ARBA" id="ARBA00022603"/>
    </source>
</evidence>
<dbReference type="EMBL" id="AP012489">
    <property type="protein sequence ID" value="BAN89649.1"/>
    <property type="molecule type" value="Genomic_DNA"/>
</dbReference>
<dbReference type="SUPFAM" id="SSF53790">
    <property type="entry name" value="Tetrapyrrole methylase"/>
    <property type="match status" value="1"/>
</dbReference>
<protein>
    <recommendedName>
        <fullName evidence="1">uroporphyrinogen-III C-methyltransferase</fullName>
        <ecNumber evidence="1">2.1.1.107</ecNumber>
    </recommendedName>
</protein>
<sequence length="249" mass="26524">MARCQGRVVIIGGGPGDPELITVKGLRALETADAILYDRLAPKGLLENLETRALKIYVGKRPGEGLPQEEINRIMENLACRGMTVARLKGGDPYTYGRGEEECMYLIERGVECIVIPGVPSYVAASALHGVPLTSRGVSSSFAVVPGKEAPGKPDGRRVKLEEIAKSVDTLVILMGASASAEIAERLLKVLPPETPVAIASNVSTPEAETVVTSLEGLRELGINGMVKSPAVIIVGEVVRLRDKLYREA</sequence>